<dbReference type="Pfam" id="PF16220">
    <property type="entry name" value="DUF4880"/>
    <property type="match status" value="1"/>
</dbReference>
<dbReference type="AlphaFoldDB" id="A0A118KEK2"/>
<comment type="caution">
    <text evidence="3">The sequence shown here is derived from an EMBL/GenBank/DDBJ whole genome shotgun (WGS) entry which is preliminary data.</text>
</comment>
<dbReference type="Gene3D" id="2.60.120.1440">
    <property type="match status" value="1"/>
</dbReference>
<dbReference type="InterPro" id="IPR032623">
    <property type="entry name" value="FecR_N"/>
</dbReference>
<dbReference type="InterPro" id="IPR012373">
    <property type="entry name" value="Ferrdict_sens_TM"/>
</dbReference>
<evidence type="ECO:0000259" key="1">
    <source>
        <dbReference type="Pfam" id="PF04773"/>
    </source>
</evidence>
<name>A0A118KEK2_BURCE</name>
<organism evidence="3">
    <name type="scientific">Burkholderia cepacia</name>
    <name type="common">Pseudomonas cepacia</name>
    <dbReference type="NCBI Taxonomy" id="292"/>
    <lineage>
        <taxon>Bacteria</taxon>
        <taxon>Pseudomonadati</taxon>
        <taxon>Pseudomonadota</taxon>
        <taxon>Betaproteobacteria</taxon>
        <taxon>Burkholderiales</taxon>
        <taxon>Burkholderiaceae</taxon>
        <taxon>Burkholderia</taxon>
        <taxon>Burkholderia cepacia complex</taxon>
    </lineage>
</organism>
<dbReference type="PANTHER" id="PTHR30273:SF2">
    <property type="entry name" value="PROTEIN FECR"/>
    <property type="match status" value="1"/>
</dbReference>
<feature type="domain" description="FecR protein" evidence="1">
    <location>
        <begin position="121"/>
        <end position="207"/>
    </location>
</feature>
<dbReference type="InterPro" id="IPR006860">
    <property type="entry name" value="FecR"/>
</dbReference>
<proteinExistence type="predicted"/>
<dbReference type="GO" id="GO:0016989">
    <property type="term" value="F:sigma factor antagonist activity"/>
    <property type="evidence" value="ECO:0007669"/>
    <property type="project" value="TreeGrafter"/>
</dbReference>
<accession>A0A118KEK2</accession>
<dbReference type="PIRSF" id="PIRSF018266">
    <property type="entry name" value="FecR"/>
    <property type="match status" value="1"/>
</dbReference>
<dbReference type="Gene3D" id="3.55.50.30">
    <property type="match status" value="1"/>
</dbReference>
<evidence type="ECO:0008006" key="4">
    <source>
        <dbReference type="Google" id="ProtNLM"/>
    </source>
</evidence>
<evidence type="ECO:0000259" key="2">
    <source>
        <dbReference type="Pfam" id="PF16220"/>
    </source>
</evidence>
<dbReference type="Proteomes" id="UP000069001">
    <property type="component" value="Unassembled WGS sequence"/>
</dbReference>
<reference evidence="3" key="1">
    <citation type="submission" date="2015-11" db="EMBL/GenBank/DDBJ databases">
        <title>Expanding the genomic diversity of Burkholderia species for the development of highly accurate diagnostics.</title>
        <authorList>
            <person name="Sahl J."/>
            <person name="Keim P."/>
            <person name="Wagner D."/>
        </authorList>
    </citation>
    <scope>NUCLEOTIDE SEQUENCE [LARGE SCALE GENOMIC DNA]</scope>
    <source>
        <strain evidence="3">MSMB1302</strain>
    </source>
</reference>
<dbReference type="PANTHER" id="PTHR30273">
    <property type="entry name" value="PERIPLASMIC SIGNAL SENSOR AND SIGMA FACTOR ACTIVATOR FECR-RELATED"/>
    <property type="match status" value="1"/>
</dbReference>
<dbReference type="RefSeq" id="WP_059731785.1">
    <property type="nucleotide sequence ID" value="NZ_LOYH01000089.1"/>
</dbReference>
<evidence type="ECO:0000313" key="3">
    <source>
        <dbReference type="EMBL" id="KVK75931.1"/>
    </source>
</evidence>
<dbReference type="EMBL" id="LOYH01000089">
    <property type="protein sequence ID" value="KVK75931.1"/>
    <property type="molecule type" value="Genomic_DNA"/>
</dbReference>
<sequence>MNFADTPKTSDPIDPRVLDAAIHWMVLLRSGDATARDRARFDAWKRADPAHAHAVERLDASLGAMAPPTTHGLEPRALGDALLAAPARRRAVRGVLSVGALVLGAGALADRFYPLGEWSADLHTNTGDRRTIALADGSSLTLGARSAADVDYHANERGVALRAGALLVRAAAGDRPFVVRHAAVAVHARAGSFAVRAAGPWLHVAALDTPVGIAVPGGVTLSLRPGSTARAGGGRIDPLAVSAADEAAWRNGQLVVHSEPLGTVIARLRPYYPGLIRVTDAAAALTVTGVFRLDDPPRTLAALTATLPLQIRRYAGCVVMVSLVPQA</sequence>
<gene>
    <name evidence="3" type="ORF">WS90_25125</name>
</gene>
<protein>
    <recommendedName>
        <fullName evidence="4">FecR family protein</fullName>
    </recommendedName>
</protein>
<feature type="domain" description="FecR N-terminal" evidence="2">
    <location>
        <begin position="19"/>
        <end position="58"/>
    </location>
</feature>
<dbReference type="Pfam" id="PF04773">
    <property type="entry name" value="FecR"/>
    <property type="match status" value="1"/>
</dbReference>